<dbReference type="Proteomes" id="UP001523369">
    <property type="component" value="Unassembled WGS sequence"/>
</dbReference>
<comment type="caution">
    <text evidence="2">The sequence shown here is derived from an EMBL/GenBank/DDBJ whole genome shotgun (WGS) entry which is preliminary data.</text>
</comment>
<evidence type="ECO:0000313" key="2">
    <source>
        <dbReference type="EMBL" id="MCO8274109.1"/>
    </source>
</evidence>
<keyword evidence="1" id="KW-0812">Transmembrane</keyword>
<gene>
    <name evidence="2" type="ORF">M1L60_26260</name>
</gene>
<keyword evidence="3" id="KW-1185">Reference proteome</keyword>
<reference evidence="2 3" key="1">
    <citation type="submission" date="2022-06" db="EMBL/GenBank/DDBJ databases">
        <title>New Species of the Genus Actinoplanes, ActinopZanes ferrugineus.</title>
        <authorList>
            <person name="Ding P."/>
        </authorList>
    </citation>
    <scope>NUCLEOTIDE SEQUENCE [LARGE SCALE GENOMIC DNA]</scope>
    <source>
        <strain evidence="2 3">TRM88003</strain>
    </source>
</reference>
<name>A0ABT1DTE5_9ACTN</name>
<evidence type="ECO:0000256" key="1">
    <source>
        <dbReference type="SAM" id="Phobius"/>
    </source>
</evidence>
<dbReference type="EMBL" id="JAMYJR010000028">
    <property type="protein sequence ID" value="MCO8274109.1"/>
    <property type="molecule type" value="Genomic_DNA"/>
</dbReference>
<sequence length="167" mass="18022">MSGTQAITLNRTERWFVRAALPQLVAEFTARPQVVPRMVPFLTGASLYWLLQVASVPTILSLILPLLLMAVIWPVTGGLNGHRPPRLSWAGVVGVAVFHGAVFVVGGPLVHAAWPGAFGPDATSPLVVGTAGWPRRVGVLRWPVSTSRRPPHCGRWSRGKSSTCWCC</sequence>
<keyword evidence="1" id="KW-0472">Membrane</keyword>
<accession>A0ABT1DTE5</accession>
<dbReference type="RefSeq" id="WP_253240183.1">
    <property type="nucleotide sequence ID" value="NZ_JAMYJR010000028.1"/>
</dbReference>
<protein>
    <submittedName>
        <fullName evidence="2">Uncharacterized protein</fullName>
    </submittedName>
</protein>
<keyword evidence="1" id="KW-1133">Transmembrane helix</keyword>
<proteinExistence type="predicted"/>
<feature type="transmembrane region" description="Helical" evidence="1">
    <location>
        <begin position="47"/>
        <end position="75"/>
    </location>
</feature>
<feature type="transmembrane region" description="Helical" evidence="1">
    <location>
        <begin position="87"/>
        <end position="110"/>
    </location>
</feature>
<organism evidence="2 3">
    <name type="scientific">Paractinoplanes aksuensis</name>
    <dbReference type="NCBI Taxonomy" id="2939490"/>
    <lineage>
        <taxon>Bacteria</taxon>
        <taxon>Bacillati</taxon>
        <taxon>Actinomycetota</taxon>
        <taxon>Actinomycetes</taxon>
        <taxon>Micromonosporales</taxon>
        <taxon>Micromonosporaceae</taxon>
        <taxon>Paractinoplanes</taxon>
    </lineage>
</organism>
<evidence type="ECO:0000313" key="3">
    <source>
        <dbReference type="Proteomes" id="UP001523369"/>
    </source>
</evidence>